<keyword evidence="9" id="KW-1185">Reference proteome</keyword>
<evidence type="ECO:0000256" key="6">
    <source>
        <dbReference type="ARBA" id="ARBA00022918"/>
    </source>
</evidence>
<dbReference type="SUPFAM" id="SSF56672">
    <property type="entry name" value="DNA/RNA polymerases"/>
    <property type="match status" value="1"/>
</dbReference>
<dbReference type="InterPro" id="IPR036397">
    <property type="entry name" value="RNaseH_sf"/>
</dbReference>
<name>A0A8X6RAA3_TRICX</name>
<dbReference type="PANTHER" id="PTHR37984:SF5">
    <property type="entry name" value="PROTEIN NYNRIN-LIKE"/>
    <property type="match status" value="1"/>
</dbReference>
<keyword evidence="2" id="KW-0548">Nucleotidyltransferase</keyword>
<dbReference type="EMBL" id="BMAU01021123">
    <property type="protein sequence ID" value="GFX91328.1"/>
    <property type="molecule type" value="Genomic_DNA"/>
</dbReference>
<dbReference type="InterPro" id="IPR041373">
    <property type="entry name" value="RT_RNaseH"/>
</dbReference>
<gene>
    <name evidence="8" type="primary">pol</name>
    <name evidence="8" type="ORF">TNCV_1247431</name>
</gene>
<dbReference type="Pfam" id="PF17917">
    <property type="entry name" value="RT_RNaseH"/>
    <property type="match status" value="1"/>
</dbReference>
<keyword evidence="1" id="KW-0808">Transferase</keyword>
<dbReference type="InterPro" id="IPR043502">
    <property type="entry name" value="DNA/RNA_pol_sf"/>
</dbReference>
<evidence type="ECO:0000256" key="4">
    <source>
        <dbReference type="ARBA" id="ARBA00022759"/>
    </source>
</evidence>
<evidence type="ECO:0000313" key="9">
    <source>
        <dbReference type="Proteomes" id="UP000887159"/>
    </source>
</evidence>
<dbReference type="AlphaFoldDB" id="A0A8X6RAA3"/>
<keyword evidence="3" id="KW-0540">Nuclease</keyword>
<proteinExistence type="predicted"/>
<keyword evidence="5" id="KW-0378">Hydrolase</keyword>
<dbReference type="GO" id="GO:0003676">
    <property type="term" value="F:nucleic acid binding"/>
    <property type="evidence" value="ECO:0007669"/>
    <property type="project" value="InterPro"/>
</dbReference>
<dbReference type="InterPro" id="IPR001584">
    <property type="entry name" value="Integrase_cat-core"/>
</dbReference>
<accession>A0A8X6RAA3</accession>
<dbReference type="InterPro" id="IPR050951">
    <property type="entry name" value="Retrovirus_Pol_polyprotein"/>
</dbReference>
<dbReference type="Pfam" id="PF00665">
    <property type="entry name" value="rve"/>
    <property type="match status" value="1"/>
</dbReference>
<dbReference type="GO" id="GO:0042575">
    <property type="term" value="C:DNA polymerase complex"/>
    <property type="evidence" value="ECO:0007669"/>
    <property type="project" value="UniProtKB-ARBA"/>
</dbReference>
<dbReference type="Gene3D" id="3.10.20.370">
    <property type="match status" value="1"/>
</dbReference>
<dbReference type="GO" id="GO:0003964">
    <property type="term" value="F:RNA-directed DNA polymerase activity"/>
    <property type="evidence" value="ECO:0007669"/>
    <property type="project" value="UniProtKB-KW"/>
</dbReference>
<keyword evidence="6" id="KW-0695">RNA-directed DNA polymerase</keyword>
<reference evidence="8" key="1">
    <citation type="submission" date="2020-08" db="EMBL/GenBank/DDBJ databases">
        <title>Multicomponent nature underlies the extraordinary mechanical properties of spider dragline silk.</title>
        <authorList>
            <person name="Kono N."/>
            <person name="Nakamura H."/>
            <person name="Mori M."/>
            <person name="Yoshida Y."/>
            <person name="Ohtoshi R."/>
            <person name="Malay A.D."/>
            <person name="Moran D.A.P."/>
            <person name="Tomita M."/>
            <person name="Numata K."/>
            <person name="Arakawa K."/>
        </authorList>
    </citation>
    <scope>NUCLEOTIDE SEQUENCE</scope>
</reference>
<dbReference type="PROSITE" id="PS50994">
    <property type="entry name" value="INTEGRASE"/>
    <property type="match status" value="1"/>
</dbReference>
<dbReference type="InterPro" id="IPR012337">
    <property type="entry name" value="RNaseH-like_sf"/>
</dbReference>
<evidence type="ECO:0000313" key="8">
    <source>
        <dbReference type="EMBL" id="GFX91328.1"/>
    </source>
</evidence>
<organism evidence="8 9">
    <name type="scientific">Trichonephila clavipes</name>
    <name type="common">Golden silk orbweaver</name>
    <name type="synonym">Nephila clavipes</name>
    <dbReference type="NCBI Taxonomy" id="2585209"/>
    <lineage>
        <taxon>Eukaryota</taxon>
        <taxon>Metazoa</taxon>
        <taxon>Ecdysozoa</taxon>
        <taxon>Arthropoda</taxon>
        <taxon>Chelicerata</taxon>
        <taxon>Arachnida</taxon>
        <taxon>Araneae</taxon>
        <taxon>Araneomorphae</taxon>
        <taxon>Entelegynae</taxon>
        <taxon>Araneoidea</taxon>
        <taxon>Nephilidae</taxon>
        <taxon>Trichonephila</taxon>
    </lineage>
</organism>
<keyword evidence="4" id="KW-0255">Endonuclease</keyword>
<dbReference type="Gene3D" id="3.30.420.10">
    <property type="entry name" value="Ribonuclease H-like superfamily/Ribonuclease H"/>
    <property type="match status" value="1"/>
</dbReference>
<dbReference type="GO" id="GO:0004519">
    <property type="term" value="F:endonuclease activity"/>
    <property type="evidence" value="ECO:0007669"/>
    <property type="project" value="UniProtKB-KW"/>
</dbReference>
<protein>
    <submittedName>
        <fullName evidence="8">Retrovirus-related Pol polyprotein from transposon 17.6</fullName>
    </submittedName>
</protein>
<dbReference type="SUPFAM" id="SSF53098">
    <property type="entry name" value="Ribonuclease H-like"/>
    <property type="match status" value="1"/>
</dbReference>
<comment type="caution">
    <text evidence="8">The sequence shown here is derived from an EMBL/GenBank/DDBJ whole genome shotgun (WGS) entry which is preliminary data.</text>
</comment>
<evidence type="ECO:0000256" key="2">
    <source>
        <dbReference type="ARBA" id="ARBA00022695"/>
    </source>
</evidence>
<evidence type="ECO:0000256" key="5">
    <source>
        <dbReference type="ARBA" id="ARBA00022801"/>
    </source>
</evidence>
<dbReference type="Proteomes" id="UP000887159">
    <property type="component" value="Unassembled WGS sequence"/>
</dbReference>
<evidence type="ECO:0000259" key="7">
    <source>
        <dbReference type="PROSITE" id="PS50994"/>
    </source>
</evidence>
<evidence type="ECO:0000256" key="3">
    <source>
        <dbReference type="ARBA" id="ARBA00022722"/>
    </source>
</evidence>
<dbReference type="GO" id="GO:0015074">
    <property type="term" value="P:DNA integration"/>
    <property type="evidence" value="ECO:0007669"/>
    <property type="project" value="InterPro"/>
</dbReference>
<evidence type="ECO:0000256" key="1">
    <source>
        <dbReference type="ARBA" id="ARBA00022679"/>
    </source>
</evidence>
<sequence>MLTHPKPNPSLILQVDALDYAIGGALNQNTAAGLKSLAFYSRKLNAAETKYSAYDREILAVYAAIKHFRFMLEGHNFTIFTDHMPLTFAFKQKLNKWSPKENRQLDLISQFTTDIKNIKGTENVFADTLSRINEITMPGPIDYNEIASAQLDDNELINLLNSDTSLQLKKSDTSTRFDHVHIDLIGPLPPSQGSTFCITAIDHFTGWAKATPISDIKATTVADAFYSTWIPRFGVPTTITTDQGRQFESSLFLALKRLLEVQRIRTTAYHPQSTGPIEEFYRPLKAAIM</sequence>
<dbReference type="PANTHER" id="PTHR37984">
    <property type="entry name" value="PROTEIN CBG26694"/>
    <property type="match status" value="1"/>
</dbReference>
<feature type="domain" description="Integrase catalytic" evidence="7">
    <location>
        <begin position="171"/>
        <end position="289"/>
    </location>
</feature>
<dbReference type="FunFam" id="3.10.20.370:FF:000001">
    <property type="entry name" value="Retrovirus-related Pol polyprotein from transposon 17.6-like protein"/>
    <property type="match status" value="1"/>
</dbReference>
<dbReference type="CDD" id="cd09274">
    <property type="entry name" value="RNase_HI_RT_Ty3"/>
    <property type="match status" value="1"/>
</dbReference>
<dbReference type="GO" id="GO:0016787">
    <property type="term" value="F:hydrolase activity"/>
    <property type="evidence" value="ECO:0007669"/>
    <property type="project" value="UniProtKB-KW"/>
</dbReference>